<dbReference type="InterPro" id="IPR050918">
    <property type="entry name" value="CNF-like_PLA2_Inhibitor"/>
</dbReference>
<keyword evidence="3" id="KW-0812">Transmembrane</keyword>
<evidence type="ECO:0000256" key="2">
    <source>
        <dbReference type="ARBA" id="ARBA00022525"/>
    </source>
</evidence>
<evidence type="ECO:0000313" key="5">
    <source>
        <dbReference type="Proteomes" id="UP000824782"/>
    </source>
</evidence>
<feature type="transmembrane region" description="Helical" evidence="3">
    <location>
        <begin position="12"/>
        <end position="31"/>
    </location>
</feature>
<dbReference type="EMBL" id="WNYA01004650">
    <property type="protein sequence ID" value="KAG8542646.1"/>
    <property type="molecule type" value="Genomic_DNA"/>
</dbReference>
<dbReference type="SUPFAM" id="SSF57302">
    <property type="entry name" value="Snake toxin-like"/>
    <property type="match status" value="1"/>
</dbReference>
<reference evidence="4" key="1">
    <citation type="thesis" date="2020" institute="ProQuest LLC" country="789 East Eisenhower Parkway, Ann Arbor, MI, USA">
        <title>Comparative Genomics and Chromosome Evolution.</title>
        <authorList>
            <person name="Mudd A.B."/>
        </authorList>
    </citation>
    <scope>NUCLEOTIDE SEQUENCE</scope>
    <source>
        <strain evidence="4">237g6f4</strain>
        <tissue evidence="4">Blood</tissue>
    </source>
</reference>
<keyword evidence="5" id="KW-1185">Reference proteome</keyword>
<dbReference type="InterPro" id="IPR045860">
    <property type="entry name" value="Snake_toxin-like_sf"/>
</dbReference>
<dbReference type="Gene3D" id="2.10.60.10">
    <property type="entry name" value="CD59"/>
    <property type="match status" value="1"/>
</dbReference>
<dbReference type="CDD" id="cd23572">
    <property type="entry name" value="TFP_LU_ECD_PINLYP_rpt2"/>
    <property type="match status" value="1"/>
</dbReference>
<dbReference type="EMBL" id="WNYA01004650">
    <property type="protein sequence ID" value="KAG8542648.1"/>
    <property type="molecule type" value="Genomic_DNA"/>
</dbReference>
<proteinExistence type="predicted"/>
<evidence type="ECO:0000313" key="4">
    <source>
        <dbReference type="EMBL" id="KAG8542646.1"/>
    </source>
</evidence>
<sequence>MHSLFCRLQSSVSELVAIFTVLVSDVYLFYFSDGMQTKTFTRSCERRNACGVAGIIAYQRGHVKTATSCCYNDACYPSTPALPNDETRRNGLVCSSCTAHDSAWCYGKEKIDCTGQENRCIIMSDVYSGAKYAKNAFRGCAPKTICDLGSQSHNYGSITQRREITCSNHGHNIHSSFFILLVTVAISSKFLF</sequence>
<comment type="subcellular location">
    <subcellularLocation>
        <location evidence="1">Secreted</location>
    </subcellularLocation>
</comment>
<dbReference type="AlphaFoldDB" id="A0AAV6Z836"/>
<keyword evidence="3" id="KW-1133">Transmembrane helix</keyword>
<evidence type="ECO:0008006" key="6">
    <source>
        <dbReference type="Google" id="ProtNLM"/>
    </source>
</evidence>
<evidence type="ECO:0000256" key="3">
    <source>
        <dbReference type="SAM" id="Phobius"/>
    </source>
</evidence>
<protein>
    <recommendedName>
        <fullName evidence="6">UPAR/Ly6 domain-containing protein</fullName>
    </recommendedName>
</protein>
<dbReference type="PANTHER" id="PTHR20914:SF25">
    <property type="entry name" value="PHOSPHOLIPASE A2 INHIBITOR AND LY6_PLAUR DOMAIN-CONTAINING PROTEIN"/>
    <property type="match status" value="1"/>
</dbReference>
<comment type="caution">
    <text evidence="4">The sequence shown here is derived from an EMBL/GenBank/DDBJ whole genome shotgun (WGS) entry which is preliminary data.</text>
</comment>
<dbReference type="PANTHER" id="PTHR20914">
    <property type="entry name" value="LY6/PLAUR DOMAIN-CONTAINING PROTEIN 8"/>
    <property type="match status" value="1"/>
</dbReference>
<dbReference type="Proteomes" id="UP000824782">
    <property type="component" value="Unassembled WGS sequence"/>
</dbReference>
<dbReference type="GO" id="GO:0005576">
    <property type="term" value="C:extracellular region"/>
    <property type="evidence" value="ECO:0007669"/>
    <property type="project" value="UniProtKB-SubCell"/>
</dbReference>
<accession>A0AAV6Z836</accession>
<dbReference type="EMBL" id="WNYA01004650">
    <property type="protein sequence ID" value="KAG8542647.1"/>
    <property type="molecule type" value="Genomic_DNA"/>
</dbReference>
<evidence type="ECO:0000256" key="1">
    <source>
        <dbReference type="ARBA" id="ARBA00004613"/>
    </source>
</evidence>
<keyword evidence="2" id="KW-0964">Secreted</keyword>
<gene>
    <name evidence="4" type="ORF">GDO81_026347</name>
</gene>
<organism evidence="4 5">
    <name type="scientific">Engystomops pustulosus</name>
    <name type="common">Tungara frog</name>
    <name type="synonym">Physalaemus pustulosus</name>
    <dbReference type="NCBI Taxonomy" id="76066"/>
    <lineage>
        <taxon>Eukaryota</taxon>
        <taxon>Metazoa</taxon>
        <taxon>Chordata</taxon>
        <taxon>Craniata</taxon>
        <taxon>Vertebrata</taxon>
        <taxon>Euteleostomi</taxon>
        <taxon>Amphibia</taxon>
        <taxon>Batrachia</taxon>
        <taxon>Anura</taxon>
        <taxon>Neobatrachia</taxon>
        <taxon>Hyloidea</taxon>
        <taxon>Leptodactylidae</taxon>
        <taxon>Leiuperinae</taxon>
        <taxon>Engystomops</taxon>
    </lineage>
</organism>
<name>A0AAV6Z836_ENGPU</name>
<keyword evidence="3" id="KW-0472">Membrane</keyword>